<gene>
    <name evidence="15" type="ORF">Q2T52_04580</name>
</gene>
<dbReference type="Pfam" id="PF02518">
    <property type="entry name" value="HATPase_c"/>
    <property type="match status" value="1"/>
</dbReference>
<evidence type="ECO:0000256" key="7">
    <source>
        <dbReference type="ARBA" id="ARBA00022741"/>
    </source>
</evidence>
<evidence type="ECO:0000313" key="16">
    <source>
        <dbReference type="Proteomes" id="UP001169006"/>
    </source>
</evidence>
<dbReference type="GO" id="GO:0005524">
    <property type="term" value="F:ATP binding"/>
    <property type="evidence" value="ECO:0007669"/>
    <property type="project" value="UniProtKB-KW"/>
</dbReference>
<keyword evidence="5" id="KW-0808">Transferase</keyword>
<dbReference type="SUPFAM" id="SSF47384">
    <property type="entry name" value="Homodimeric domain of signal transducing histidine kinase"/>
    <property type="match status" value="1"/>
</dbReference>
<accession>A0ABT8SSH4</accession>
<feature type="transmembrane region" description="Helical" evidence="13">
    <location>
        <begin position="159"/>
        <end position="182"/>
    </location>
</feature>
<dbReference type="InterPro" id="IPR005467">
    <property type="entry name" value="His_kinase_dom"/>
</dbReference>
<dbReference type="InterPro" id="IPR003661">
    <property type="entry name" value="HisK_dim/P_dom"/>
</dbReference>
<protein>
    <recommendedName>
        <fullName evidence="3">histidine kinase</fullName>
        <ecNumber evidence="3">2.7.13.3</ecNumber>
    </recommendedName>
</protein>
<dbReference type="Gene3D" id="1.10.287.130">
    <property type="match status" value="1"/>
</dbReference>
<dbReference type="Pfam" id="PF08521">
    <property type="entry name" value="2CSK_N"/>
    <property type="match status" value="1"/>
</dbReference>
<feature type="transmembrane region" description="Helical" evidence="13">
    <location>
        <begin position="6"/>
        <end position="27"/>
    </location>
</feature>
<dbReference type="SMART" id="SM00387">
    <property type="entry name" value="HATPase_c"/>
    <property type="match status" value="1"/>
</dbReference>
<dbReference type="InterPro" id="IPR004358">
    <property type="entry name" value="Sig_transdc_His_kin-like_C"/>
</dbReference>
<dbReference type="PROSITE" id="PS50109">
    <property type="entry name" value="HIS_KIN"/>
    <property type="match status" value="1"/>
</dbReference>
<sequence length="460" mass="51031">MTLSQRLFLRILPTLIITIGLVGLFAYRSATREINTIYDAQLLNDANVLWALLERPLTRSRTAHTIQVPDLDMDDQLALNEDAADYAEAHSFRVWKGSKLKFVSSNAFPESVPKFHPGFSNFTYDGDLSRVYSLPIPDNDIVIEVAEDIELREDLVENILLNLFLPLGVLIPAVAGLIWVVINNGLSHIGDLVRQIRSRSPDDLTPLPKEDLPRDLVPLAASLNQFLEKLKMSLTLERRFSDLAAHQLRTPQAGIKLLLQMLDKADTEDERRALMRDLVASNDRAMHLIEQMLNLARVSHQALRLEEINLHNIAASCVADFGMLLTSRNFQVELVGDEDATVESDGMLLRMLLDNIVDNAIKYSPDGSRLQLSIEDHGGGHFRLSVCDAGPGIAPEHRAAVFQQFHRLDMDRQGTGLGLAIVAGIAERLSIQISLGSSPWGNGLRVDLDIPPTPAEVVSS</sequence>
<dbReference type="InterPro" id="IPR013727">
    <property type="entry name" value="2CSK_N"/>
</dbReference>
<organism evidence="15 16">
    <name type="scientific">Rhizobium oryzicola</name>
    <dbReference type="NCBI Taxonomy" id="1232668"/>
    <lineage>
        <taxon>Bacteria</taxon>
        <taxon>Pseudomonadati</taxon>
        <taxon>Pseudomonadota</taxon>
        <taxon>Alphaproteobacteria</taxon>
        <taxon>Hyphomicrobiales</taxon>
        <taxon>Rhizobiaceae</taxon>
        <taxon>Rhizobium/Agrobacterium group</taxon>
        <taxon>Rhizobium</taxon>
    </lineage>
</organism>
<evidence type="ECO:0000256" key="3">
    <source>
        <dbReference type="ARBA" id="ARBA00012438"/>
    </source>
</evidence>
<evidence type="ECO:0000256" key="5">
    <source>
        <dbReference type="ARBA" id="ARBA00022679"/>
    </source>
</evidence>
<evidence type="ECO:0000256" key="12">
    <source>
        <dbReference type="ARBA" id="ARBA00023136"/>
    </source>
</evidence>
<dbReference type="SUPFAM" id="SSF55874">
    <property type="entry name" value="ATPase domain of HSP90 chaperone/DNA topoisomerase II/histidine kinase"/>
    <property type="match status" value="1"/>
</dbReference>
<evidence type="ECO:0000256" key="11">
    <source>
        <dbReference type="ARBA" id="ARBA00023012"/>
    </source>
</evidence>
<dbReference type="EC" id="2.7.13.3" evidence="3"/>
<evidence type="ECO:0000256" key="10">
    <source>
        <dbReference type="ARBA" id="ARBA00022989"/>
    </source>
</evidence>
<evidence type="ECO:0000256" key="13">
    <source>
        <dbReference type="SAM" id="Phobius"/>
    </source>
</evidence>
<reference evidence="15" key="1">
    <citation type="journal article" date="2015" name="Int. J. Syst. Evol. Microbiol.">
        <title>Rhizobium oryzicola sp. nov., potential plant-growth-promoting endophytic bacteria isolated from rice roots.</title>
        <authorList>
            <person name="Zhang X.X."/>
            <person name="Gao J.S."/>
            <person name="Cao Y.H."/>
            <person name="Sheirdil R.A."/>
            <person name="Wang X.C."/>
            <person name="Zhang L."/>
        </authorList>
    </citation>
    <scope>NUCLEOTIDE SEQUENCE</scope>
    <source>
        <strain evidence="15">05753</strain>
    </source>
</reference>
<comment type="caution">
    <text evidence="15">The sequence shown here is derived from an EMBL/GenBank/DDBJ whole genome shotgun (WGS) entry which is preliminary data.</text>
</comment>
<keyword evidence="6 13" id="KW-0812">Transmembrane</keyword>
<dbReference type="InterPro" id="IPR036890">
    <property type="entry name" value="HATPase_C_sf"/>
</dbReference>
<dbReference type="CDD" id="cd00082">
    <property type="entry name" value="HisKA"/>
    <property type="match status" value="1"/>
</dbReference>
<keyword evidence="11" id="KW-0902">Two-component regulatory system</keyword>
<dbReference type="Pfam" id="PF00512">
    <property type="entry name" value="HisKA"/>
    <property type="match status" value="1"/>
</dbReference>
<dbReference type="PRINTS" id="PR00344">
    <property type="entry name" value="BCTRLSENSOR"/>
</dbReference>
<evidence type="ECO:0000256" key="8">
    <source>
        <dbReference type="ARBA" id="ARBA00022777"/>
    </source>
</evidence>
<comment type="catalytic activity">
    <reaction evidence="1">
        <text>ATP + protein L-histidine = ADP + protein N-phospho-L-histidine.</text>
        <dbReference type="EC" id="2.7.13.3"/>
    </reaction>
</comment>
<evidence type="ECO:0000256" key="2">
    <source>
        <dbReference type="ARBA" id="ARBA00004141"/>
    </source>
</evidence>
<name>A0ABT8SSH4_9HYPH</name>
<evidence type="ECO:0000256" key="9">
    <source>
        <dbReference type="ARBA" id="ARBA00022840"/>
    </source>
</evidence>
<dbReference type="Proteomes" id="UP001169006">
    <property type="component" value="Unassembled WGS sequence"/>
</dbReference>
<keyword evidence="4" id="KW-0597">Phosphoprotein</keyword>
<keyword evidence="10 13" id="KW-1133">Transmembrane helix</keyword>
<evidence type="ECO:0000256" key="6">
    <source>
        <dbReference type="ARBA" id="ARBA00022692"/>
    </source>
</evidence>
<keyword evidence="9 15" id="KW-0067">ATP-binding</keyword>
<evidence type="ECO:0000256" key="1">
    <source>
        <dbReference type="ARBA" id="ARBA00000085"/>
    </source>
</evidence>
<dbReference type="Gene3D" id="3.30.565.10">
    <property type="entry name" value="Histidine kinase-like ATPase, C-terminal domain"/>
    <property type="match status" value="1"/>
</dbReference>
<dbReference type="PANTHER" id="PTHR45436">
    <property type="entry name" value="SENSOR HISTIDINE KINASE YKOH"/>
    <property type="match status" value="1"/>
</dbReference>
<evidence type="ECO:0000256" key="4">
    <source>
        <dbReference type="ARBA" id="ARBA00022553"/>
    </source>
</evidence>
<dbReference type="InterPro" id="IPR003594">
    <property type="entry name" value="HATPase_dom"/>
</dbReference>
<reference evidence="15" key="2">
    <citation type="submission" date="2023-07" db="EMBL/GenBank/DDBJ databases">
        <authorList>
            <person name="Sun H."/>
        </authorList>
    </citation>
    <scope>NUCLEOTIDE SEQUENCE</scope>
    <source>
        <strain evidence="15">05753</strain>
    </source>
</reference>
<keyword evidence="7" id="KW-0547">Nucleotide-binding</keyword>
<proteinExistence type="predicted"/>
<dbReference type="InterPro" id="IPR036097">
    <property type="entry name" value="HisK_dim/P_sf"/>
</dbReference>
<keyword evidence="8" id="KW-0418">Kinase</keyword>
<dbReference type="SMART" id="SM00388">
    <property type="entry name" value="HisKA"/>
    <property type="match status" value="1"/>
</dbReference>
<evidence type="ECO:0000259" key="14">
    <source>
        <dbReference type="PROSITE" id="PS50109"/>
    </source>
</evidence>
<dbReference type="InterPro" id="IPR050428">
    <property type="entry name" value="TCS_sensor_his_kinase"/>
</dbReference>
<feature type="domain" description="Histidine kinase" evidence="14">
    <location>
        <begin position="243"/>
        <end position="454"/>
    </location>
</feature>
<evidence type="ECO:0000313" key="15">
    <source>
        <dbReference type="EMBL" id="MDO1581365.1"/>
    </source>
</evidence>
<dbReference type="PANTHER" id="PTHR45436:SF14">
    <property type="entry name" value="SENSOR PROTEIN QSEC"/>
    <property type="match status" value="1"/>
</dbReference>
<keyword evidence="16" id="KW-1185">Reference proteome</keyword>
<dbReference type="RefSeq" id="WP_302075476.1">
    <property type="nucleotide sequence ID" value="NZ_JAUKWQ010000001.1"/>
</dbReference>
<dbReference type="EMBL" id="JAUKWQ010000001">
    <property type="protein sequence ID" value="MDO1581365.1"/>
    <property type="molecule type" value="Genomic_DNA"/>
</dbReference>
<keyword evidence="12 13" id="KW-0472">Membrane</keyword>
<comment type="subcellular location">
    <subcellularLocation>
        <location evidence="2">Membrane</location>
        <topology evidence="2">Multi-pass membrane protein</topology>
    </subcellularLocation>
</comment>